<dbReference type="Proteomes" id="UP001281410">
    <property type="component" value="Unassembled WGS sequence"/>
</dbReference>
<keyword evidence="2" id="KW-1185">Reference proteome</keyword>
<evidence type="ECO:0000313" key="2">
    <source>
        <dbReference type="Proteomes" id="UP001281410"/>
    </source>
</evidence>
<dbReference type="EMBL" id="JANJYJ010000005">
    <property type="protein sequence ID" value="KAK3211491.1"/>
    <property type="molecule type" value="Genomic_DNA"/>
</dbReference>
<protein>
    <submittedName>
        <fullName evidence="1">Uncharacterized protein</fullName>
    </submittedName>
</protein>
<proteinExistence type="predicted"/>
<sequence>MTRQVATTQQPKKKIKTNLQKSLHGIENEGIKKRNLIVVMKNKRFGDVGKVNWVVRMRGDSDYDLCECVSTAKDNLLGISIPISSSGWMCDYGCDEKVREIWGESGMDFKRNL</sequence>
<accession>A0AAE0E599</accession>
<gene>
    <name evidence="1" type="ORF">Dsin_016197</name>
</gene>
<organism evidence="1 2">
    <name type="scientific">Dipteronia sinensis</name>
    <dbReference type="NCBI Taxonomy" id="43782"/>
    <lineage>
        <taxon>Eukaryota</taxon>
        <taxon>Viridiplantae</taxon>
        <taxon>Streptophyta</taxon>
        <taxon>Embryophyta</taxon>
        <taxon>Tracheophyta</taxon>
        <taxon>Spermatophyta</taxon>
        <taxon>Magnoliopsida</taxon>
        <taxon>eudicotyledons</taxon>
        <taxon>Gunneridae</taxon>
        <taxon>Pentapetalae</taxon>
        <taxon>rosids</taxon>
        <taxon>malvids</taxon>
        <taxon>Sapindales</taxon>
        <taxon>Sapindaceae</taxon>
        <taxon>Hippocastanoideae</taxon>
        <taxon>Acereae</taxon>
        <taxon>Dipteronia</taxon>
    </lineage>
</organism>
<name>A0AAE0E599_9ROSI</name>
<dbReference type="AlphaFoldDB" id="A0AAE0E599"/>
<reference evidence="1" key="1">
    <citation type="journal article" date="2023" name="Plant J.">
        <title>Genome sequences and population genomics provide insights into the demographic history, inbreeding, and mutation load of two 'living fossil' tree species of Dipteronia.</title>
        <authorList>
            <person name="Feng Y."/>
            <person name="Comes H.P."/>
            <person name="Chen J."/>
            <person name="Zhu S."/>
            <person name="Lu R."/>
            <person name="Zhang X."/>
            <person name="Li P."/>
            <person name="Qiu J."/>
            <person name="Olsen K.M."/>
            <person name="Qiu Y."/>
        </authorList>
    </citation>
    <scope>NUCLEOTIDE SEQUENCE</scope>
    <source>
        <strain evidence="1">NBL</strain>
    </source>
</reference>
<evidence type="ECO:0000313" key="1">
    <source>
        <dbReference type="EMBL" id="KAK3211491.1"/>
    </source>
</evidence>
<comment type="caution">
    <text evidence="1">The sequence shown here is derived from an EMBL/GenBank/DDBJ whole genome shotgun (WGS) entry which is preliminary data.</text>
</comment>